<evidence type="ECO:0000313" key="1">
    <source>
        <dbReference type="EMBL" id="MBA8876561.1"/>
    </source>
</evidence>
<name>A0A839E9K6_9HYPH</name>
<dbReference type="Proteomes" id="UP000549052">
    <property type="component" value="Unassembled WGS sequence"/>
</dbReference>
<dbReference type="Pfam" id="PF09539">
    <property type="entry name" value="DUF2385"/>
    <property type="match status" value="1"/>
</dbReference>
<reference evidence="1 2" key="1">
    <citation type="submission" date="2020-07" db="EMBL/GenBank/DDBJ databases">
        <title>Genomic Encyclopedia of Type Strains, Phase IV (KMG-V): Genome sequencing to study the core and pangenomes of soil and plant-associated prokaryotes.</title>
        <authorList>
            <person name="Whitman W."/>
        </authorList>
    </citation>
    <scope>NUCLEOTIDE SEQUENCE [LARGE SCALE GENOMIC DNA]</scope>
    <source>
        <strain evidence="1 2">AN3</strain>
    </source>
</reference>
<accession>A0A839E9K6</accession>
<comment type="caution">
    <text evidence="1">The sequence shown here is derived from an EMBL/GenBank/DDBJ whole genome shotgun (WGS) entry which is preliminary data.</text>
</comment>
<gene>
    <name evidence="1" type="ORF">FHW16_000243</name>
</gene>
<dbReference type="EMBL" id="JACGXN010000001">
    <property type="protein sequence ID" value="MBA8876561.1"/>
    <property type="molecule type" value="Genomic_DNA"/>
</dbReference>
<proteinExistence type="predicted"/>
<dbReference type="NCBIfam" id="TIGR02301">
    <property type="entry name" value="TIGR02301 family protein"/>
    <property type="match status" value="1"/>
</dbReference>
<dbReference type="AlphaFoldDB" id="A0A839E9K6"/>
<evidence type="ECO:0000313" key="2">
    <source>
        <dbReference type="Proteomes" id="UP000549052"/>
    </source>
</evidence>
<sequence>MSLQVCSKWPANWRKTSKVEGIAALRLEDALLSGHNRHQGIPPPQGHDVRRRALISAFLLAIVSAGPAHAVDPLYETKLIRLAEILGSVHSLRNLCGEKSSQWRDRMDSLLAAENPDPARRARLVASFNRGYRTFTETYTTCTSQAIAAIDRYQTEGERLSSEIISGYGN</sequence>
<protein>
    <submittedName>
        <fullName evidence="1">Uncharacterized protein (TIGR02301 family)</fullName>
    </submittedName>
</protein>
<dbReference type="InterPro" id="IPR012645">
    <property type="entry name" value="CHP02301"/>
</dbReference>
<keyword evidence="2" id="KW-1185">Reference proteome</keyword>
<organism evidence="1 2">
    <name type="scientific">Phyllobacterium myrsinacearum</name>
    <dbReference type="NCBI Taxonomy" id="28101"/>
    <lineage>
        <taxon>Bacteria</taxon>
        <taxon>Pseudomonadati</taxon>
        <taxon>Pseudomonadota</taxon>
        <taxon>Alphaproteobacteria</taxon>
        <taxon>Hyphomicrobiales</taxon>
        <taxon>Phyllobacteriaceae</taxon>
        <taxon>Phyllobacterium</taxon>
    </lineage>
</organism>